<evidence type="ECO:0000313" key="7">
    <source>
        <dbReference type="Proteomes" id="UP000759131"/>
    </source>
</evidence>
<keyword evidence="7" id="KW-1185">Reference proteome</keyword>
<dbReference type="PROSITE" id="PS00748">
    <property type="entry name" value="F_ACTIN_CAPPING_A_1"/>
    <property type="match status" value="1"/>
</dbReference>
<keyword evidence="3 5" id="KW-0117">Actin capping</keyword>
<dbReference type="GO" id="GO:0008290">
    <property type="term" value="C:F-actin capping protein complex"/>
    <property type="evidence" value="ECO:0007669"/>
    <property type="project" value="UniProtKB-UniRule"/>
</dbReference>
<dbReference type="GO" id="GO:0030036">
    <property type="term" value="P:actin cytoskeleton organization"/>
    <property type="evidence" value="ECO:0007669"/>
    <property type="project" value="TreeGrafter"/>
</dbReference>
<accession>A0A7R9KVM4</accession>
<dbReference type="PRINTS" id="PR00191">
    <property type="entry name" value="FACTINCAPA"/>
</dbReference>
<dbReference type="PANTHER" id="PTHR10653:SF0">
    <property type="entry name" value="F-ACTIN-CAPPING PROTEIN SUBUNIT ALPHA"/>
    <property type="match status" value="1"/>
</dbReference>
<dbReference type="EMBL" id="CAJPIZ010007905">
    <property type="protein sequence ID" value="CAG2110700.1"/>
    <property type="molecule type" value="Genomic_DNA"/>
</dbReference>
<dbReference type="FunFam" id="3.90.1150.210:FF:000003">
    <property type="entry name" value="F-actin-capping protein subunit alpha"/>
    <property type="match status" value="1"/>
</dbReference>
<organism evidence="6">
    <name type="scientific">Medioppia subpectinata</name>
    <dbReference type="NCBI Taxonomy" id="1979941"/>
    <lineage>
        <taxon>Eukaryota</taxon>
        <taxon>Metazoa</taxon>
        <taxon>Ecdysozoa</taxon>
        <taxon>Arthropoda</taxon>
        <taxon>Chelicerata</taxon>
        <taxon>Arachnida</taxon>
        <taxon>Acari</taxon>
        <taxon>Acariformes</taxon>
        <taxon>Sarcoptiformes</taxon>
        <taxon>Oribatida</taxon>
        <taxon>Brachypylina</taxon>
        <taxon>Oppioidea</taxon>
        <taxon>Oppiidae</taxon>
        <taxon>Medioppia</taxon>
    </lineage>
</organism>
<dbReference type="InterPro" id="IPR017865">
    <property type="entry name" value="F-actin_cap_asu_CS"/>
</dbReference>
<dbReference type="InterPro" id="IPR037282">
    <property type="entry name" value="CapZ_alpha/beta"/>
</dbReference>
<dbReference type="OrthoDB" id="340550at2759"/>
<dbReference type="InterPro" id="IPR042276">
    <property type="entry name" value="CapZ_alpha/beta_2"/>
</dbReference>
<dbReference type="Proteomes" id="UP000759131">
    <property type="component" value="Unassembled WGS sequence"/>
</dbReference>
<comment type="subunit">
    <text evidence="5">Heterodimer of an alpha and a beta subunit.</text>
</comment>
<name>A0A7R9KVM4_9ACAR</name>
<protein>
    <recommendedName>
        <fullName evidence="2 5">F-actin-capping protein subunit alpha</fullName>
    </recommendedName>
</protein>
<dbReference type="InterPro" id="IPR042489">
    <property type="entry name" value="CapZ_alpha_1"/>
</dbReference>
<dbReference type="Gene3D" id="3.30.1140.60">
    <property type="entry name" value="F-actin capping protein, alpha subunit"/>
    <property type="match status" value="1"/>
</dbReference>
<dbReference type="PANTHER" id="PTHR10653">
    <property type="entry name" value="F-ACTIN-CAPPING PROTEIN SUBUNIT ALPHA"/>
    <property type="match status" value="1"/>
</dbReference>
<evidence type="ECO:0000256" key="3">
    <source>
        <dbReference type="ARBA" id="ARBA00022467"/>
    </source>
</evidence>
<evidence type="ECO:0000313" key="6">
    <source>
        <dbReference type="EMBL" id="CAD7630270.1"/>
    </source>
</evidence>
<evidence type="ECO:0000256" key="2">
    <source>
        <dbReference type="ARBA" id="ARBA00014038"/>
    </source>
</evidence>
<dbReference type="GO" id="GO:0051016">
    <property type="term" value="P:barbed-end actin filament capping"/>
    <property type="evidence" value="ECO:0007669"/>
    <property type="project" value="UniProtKB-UniRule"/>
</dbReference>
<comment type="similarity">
    <text evidence="1 5">Belongs to the F-actin-capping protein alpha subunit family.</text>
</comment>
<dbReference type="Gene3D" id="3.90.1150.210">
    <property type="entry name" value="F-actin capping protein, beta subunit"/>
    <property type="match status" value="1"/>
</dbReference>
<sequence>MAAISDKQLSDSEKIEIITRFILHAPPGEFRDVVNDVRQLLNDDQLLKEKASSVFSQHIKDQLTPVSVQTVQNKTLITEHNELESDRYFDPRSQLSFKYDNLKETVSEYQPWTPDPISEGWRSALDDVWSKYCADRYPNGVSAVFGFSRNGNISLTACIECHTFQHKNFCNGKWRSVWSLSFPGMGSRAELKGAIKVQVHYFEDGNVQLFSVKDYSKPIAITNEKQLAEDIKQLIEESEDDYQTAICDNYQTMSESTFKALRRALPVLKGRLDWNRIVNYTIGNELKPYKV</sequence>
<dbReference type="GO" id="GO:0030863">
    <property type="term" value="C:cortical cytoskeleton"/>
    <property type="evidence" value="ECO:0007669"/>
    <property type="project" value="TreeGrafter"/>
</dbReference>
<proteinExistence type="inferred from homology"/>
<evidence type="ECO:0000256" key="5">
    <source>
        <dbReference type="RuleBase" id="RU365077"/>
    </source>
</evidence>
<reference evidence="6" key="1">
    <citation type="submission" date="2020-11" db="EMBL/GenBank/DDBJ databases">
        <authorList>
            <person name="Tran Van P."/>
        </authorList>
    </citation>
    <scope>NUCLEOTIDE SEQUENCE</scope>
</reference>
<dbReference type="GO" id="GO:0051015">
    <property type="term" value="F:actin filament binding"/>
    <property type="evidence" value="ECO:0007669"/>
    <property type="project" value="TreeGrafter"/>
</dbReference>
<gene>
    <name evidence="6" type="ORF">OSB1V03_LOCUS10683</name>
</gene>
<dbReference type="EMBL" id="OC862480">
    <property type="protein sequence ID" value="CAD7630270.1"/>
    <property type="molecule type" value="Genomic_DNA"/>
</dbReference>
<keyword evidence="4 5" id="KW-0009">Actin-binding</keyword>
<dbReference type="InterPro" id="IPR002189">
    <property type="entry name" value="CapZ_alpha"/>
</dbReference>
<dbReference type="SUPFAM" id="SSF90096">
    <property type="entry name" value="Subunits of heterodimeric actin filament capping protein Capz"/>
    <property type="match status" value="1"/>
</dbReference>
<evidence type="ECO:0000256" key="1">
    <source>
        <dbReference type="ARBA" id="ARBA00010479"/>
    </source>
</evidence>
<comment type="function">
    <text evidence="5">F-actin-capping proteins bind in a Ca(2+)-independent manner to the fast growing ends of actin filaments (barbed end) thereby blocking the exchange of subunits at these ends. Unlike other capping proteins (such as gelsolin and severin), these proteins do not sever actin filaments.</text>
</comment>
<evidence type="ECO:0000256" key="4">
    <source>
        <dbReference type="ARBA" id="ARBA00023203"/>
    </source>
</evidence>
<dbReference type="Pfam" id="PF01267">
    <property type="entry name" value="F-actin_cap_A"/>
    <property type="match status" value="1"/>
</dbReference>
<dbReference type="AlphaFoldDB" id="A0A7R9KVM4"/>